<name>A0A7C2WP13_9BACT</name>
<evidence type="ECO:0000259" key="2">
    <source>
        <dbReference type="Pfam" id="PF00848"/>
    </source>
</evidence>
<dbReference type="InterPro" id="IPR001663">
    <property type="entry name" value="Rng_hydr_dOase-A"/>
</dbReference>
<dbReference type="InterPro" id="IPR015879">
    <property type="entry name" value="Ring_hydroxy_dOase_asu_C_dom"/>
</dbReference>
<evidence type="ECO:0000313" key="3">
    <source>
        <dbReference type="EMBL" id="HEX69657.1"/>
    </source>
</evidence>
<dbReference type="GO" id="GO:0051537">
    <property type="term" value="F:2 iron, 2 sulfur cluster binding"/>
    <property type="evidence" value="ECO:0007669"/>
    <property type="project" value="InterPro"/>
</dbReference>
<dbReference type="EMBL" id="DSID01000015">
    <property type="protein sequence ID" value="HEX69657.1"/>
    <property type="molecule type" value="Genomic_DNA"/>
</dbReference>
<accession>A0A7C2WP13</accession>
<gene>
    <name evidence="3" type="ORF">ENP13_00190</name>
</gene>
<dbReference type="SUPFAM" id="SSF55961">
    <property type="entry name" value="Bet v1-like"/>
    <property type="match status" value="1"/>
</dbReference>
<reference evidence="3" key="1">
    <citation type="journal article" date="2020" name="mSystems">
        <title>Genome- and Community-Level Interaction Insights into Carbon Utilization and Element Cycling Functions of Hydrothermarchaeota in Hydrothermal Sediment.</title>
        <authorList>
            <person name="Zhou Z."/>
            <person name="Liu Y."/>
            <person name="Xu W."/>
            <person name="Pan J."/>
            <person name="Luo Z.H."/>
            <person name="Li M."/>
        </authorList>
    </citation>
    <scope>NUCLEOTIDE SEQUENCE [LARGE SCALE GENOMIC DNA]</scope>
    <source>
        <strain evidence="3">SpSt-192</strain>
    </source>
</reference>
<organism evidence="3">
    <name type="scientific">Thermorudis sp</name>
    <dbReference type="NCBI Taxonomy" id="1969470"/>
    <lineage>
        <taxon>Bacteria</taxon>
        <taxon>Pseudomonadati</taxon>
        <taxon>Thermomicrobiota</taxon>
        <taxon>Thermomicrobia</taxon>
        <taxon>Thermomicrobia incertae sedis</taxon>
        <taxon>Thermorudis</taxon>
    </lineage>
</organism>
<feature type="domain" description="Aromatic-ring-hydroxylating dioxygenase alpha subunit C-terminal" evidence="2">
    <location>
        <begin position="9"/>
        <end position="134"/>
    </location>
</feature>
<dbReference type="GO" id="GO:0005506">
    <property type="term" value="F:iron ion binding"/>
    <property type="evidence" value="ECO:0007669"/>
    <property type="project" value="InterPro"/>
</dbReference>
<dbReference type="Gene3D" id="3.90.380.10">
    <property type="entry name" value="Naphthalene 1,2-dioxygenase Alpha Subunit, Chain A, domain 1"/>
    <property type="match status" value="1"/>
</dbReference>
<dbReference type="PANTHER" id="PTHR43756:SF5">
    <property type="entry name" value="CHOLINE MONOOXYGENASE, CHLOROPLASTIC"/>
    <property type="match status" value="1"/>
</dbReference>
<comment type="caution">
    <text evidence="3">The sequence shown here is derived from an EMBL/GenBank/DDBJ whole genome shotgun (WGS) entry which is preliminary data.</text>
</comment>
<dbReference type="AlphaFoldDB" id="A0A7C2WP13"/>
<dbReference type="Pfam" id="PF00848">
    <property type="entry name" value="Ring_hydroxyl_A"/>
    <property type="match status" value="1"/>
</dbReference>
<proteinExistence type="predicted"/>
<dbReference type="PANTHER" id="PTHR43756">
    <property type="entry name" value="CHOLINE MONOOXYGENASE, CHLOROPLASTIC"/>
    <property type="match status" value="1"/>
</dbReference>
<comment type="cofactor">
    <cofactor evidence="1">
        <name>Fe cation</name>
        <dbReference type="ChEBI" id="CHEBI:24875"/>
    </cofactor>
</comment>
<evidence type="ECO:0000256" key="1">
    <source>
        <dbReference type="ARBA" id="ARBA00001962"/>
    </source>
</evidence>
<sequence>MQRAAHAPRHPQQRPLLPGLLPQDERTYYGIVLLPNVFVNLHPDYVLIHRLEPKGPDRTLIVCDWLFDPTVIEQPGFDPSDAVDFWDLVNRQDWEACELCQASMASRAYRDGGVYAPTEAHIRRFNDFVLARLEGTGV</sequence>
<protein>
    <recommendedName>
        <fullName evidence="2">Aromatic-ring-hydroxylating dioxygenase alpha subunit C-terminal domain-containing protein</fullName>
    </recommendedName>
</protein>